<keyword evidence="3" id="KW-1185">Reference proteome</keyword>
<sequence length="369" mass="40525">MKTGQELYNEHLTRLKTAVAMQKPDRTPIYMHAGAFAVRQAGGVMADLVTNIADGQKLALKGLLALGDIDSADIVEYPTIAGVPFLAHVKLPGQELPRDMQWQIDERGEMTEEDYDTIIDKGWNYFFTDFCKRKLGNALAELQSFGKVKEQAEKEFAAAGLVQLSSIFAGPAFGAICGGRSMGKFMRDLHKIPDKVEAALEAAMVDKIANFQQQVRAADHPFSAILAVGRGAGDFLTKKNFDRFVWPHIKKMTEVMVAEGVVVHLHMDMCWDRFLDYFLELPKGKCIFAPDSSTDIFKAKEILGRHMCIMGDVSAALLTLGTPDDVYSYSKRLVAEFAPSGFIMGAGCCVPLNAKLENVKAMVSAATGK</sequence>
<evidence type="ECO:0000259" key="1">
    <source>
        <dbReference type="Pfam" id="PF01208"/>
    </source>
</evidence>
<dbReference type="Proteomes" id="UP000216052">
    <property type="component" value="Chromosome"/>
</dbReference>
<dbReference type="SUPFAM" id="SSF51726">
    <property type="entry name" value="UROD/MetE-like"/>
    <property type="match status" value="1"/>
</dbReference>
<protein>
    <recommendedName>
        <fullName evidence="1">Uroporphyrinogen decarboxylase (URO-D) domain-containing protein</fullName>
    </recommendedName>
</protein>
<dbReference type="InterPro" id="IPR038071">
    <property type="entry name" value="UROD/MetE-like_sf"/>
</dbReference>
<organism evidence="2 3">
    <name type="scientific">Sporomusa acidovorans (strain ATCC 49682 / DSM 3132 / Mol)</name>
    <dbReference type="NCBI Taxonomy" id="1123286"/>
    <lineage>
        <taxon>Bacteria</taxon>
        <taxon>Bacillati</taxon>
        <taxon>Bacillota</taxon>
        <taxon>Negativicutes</taxon>
        <taxon>Selenomonadales</taxon>
        <taxon>Sporomusaceae</taxon>
        <taxon>Sporomusa</taxon>
    </lineage>
</organism>
<dbReference type="Gene3D" id="3.20.20.210">
    <property type="match status" value="1"/>
</dbReference>
<accession>A0ABZ3J0S2</accession>
<reference evidence="2" key="1">
    <citation type="submission" date="2024-05" db="EMBL/GenBank/DDBJ databases">
        <title>Isolation and characterization of Sporomusa carbonis sp. nov., a carboxydotrophic hydrogenogen in the genus of Sporomusa isolated from a charcoal burning pile.</title>
        <authorList>
            <person name="Boeer T."/>
            <person name="Rosenbaum F."/>
            <person name="Eysell L."/>
            <person name="Mueller V."/>
            <person name="Daniel R."/>
            <person name="Poehlein A."/>
        </authorList>
    </citation>
    <scope>NUCLEOTIDE SEQUENCE [LARGE SCALE GENOMIC DNA]</scope>
    <source>
        <strain evidence="2">DSM 3132</strain>
    </source>
</reference>
<dbReference type="EMBL" id="CP155571">
    <property type="protein sequence ID" value="XFO71683.1"/>
    <property type="molecule type" value="Genomic_DNA"/>
</dbReference>
<feature type="domain" description="Uroporphyrinogen decarboxylase (URO-D)" evidence="1">
    <location>
        <begin position="178"/>
        <end position="366"/>
    </location>
</feature>
<proteinExistence type="predicted"/>
<dbReference type="PANTHER" id="PTHR47099:SF1">
    <property type="entry name" value="METHYLCOBAMIDE:COM METHYLTRANSFERASE MTBA"/>
    <property type="match status" value="1"/>
</dbReference>
<dbReference type="InterPro" id="IPR052024">
    <property type="entry name" value="Methanogen_methyltrans"/>
</dbReference>
<evidence type="ECO:0000313" key="3">
    <source>
        <dbReference type="Proteomes" id="UP000216052"/>
    </source>
</evidence>
<gene>
    <name evidence="2" type="ORF">SPACI_017170</name>
</gene>
<evidence type="ECO:0000313" key="2">
    <source>
        <dbReference type="EMBL" id="XFO71683.1"/>
    </source>
</evidence>
<dbReference type="Pfam" id="PF01208">
    <property type="entry name" value="URO-D"/>
    <property type="match status" value="1"/>
</dbReference>
<dbReference type="InterPro" id="IPR000257">
    <property type="entry name" value="Uroporphyrinogen_deCOase"/>
</dbReference>
<dbReference type="PANTHER" id="PTHR47099">
    <property type="entry name" value="METHYLCOBAMIDE:COM METHYLTRANSFERASE MTBA"/>
    <property type="match status" value="1"/>
</dbReference>
<name>A0ABZ3J0S2_SPOA4</name>
<dbReference type="RefSeq" id="WP_093794561.1">
    <property type="nucleotide sequence ID" value="NZ_CP155571.1"/>
</dbReference>